<protein>
    <submittedName>
        <fullName evidence="1">Uncharacterized protein</fullName>
    </submittedName>
</protein>
<dbReference type="EMBL" id="JACQCQ010000013">
    <property type="protein sequence ID" value="MBI3627910.1"/>
    <property type="molecule type" value="Genomic_DNA"/>
</dbReference>
<reference evidence="1" key="1">
    <citation type="submission" date="2020-07" db="EMBL/GenBank/DDBJ databases">
        <title>Huge and variable diversity of episymbiotic CPR bacteria and DPANN archaea in groundwater ecosystems.</title>
        <authorList>
            <person name="He C.Y."/>
            <person name="Keren R."/>
            <person name="Whittaker M."/>
            <person name="Farag I.F."/>
            <person name="Doudna J."/>
            <person name="Cate J.H.D."/>
            <person name="Banfield J.F."/>
        </authorList>
    </citation>
    <scope>NUCLEOTIDE SEQUENCE</scope>
    <source>
        <strain evidence="1">NC_groundwater_972_Pr1_S-0.2um_49_27</strain>
    </source>
</reference>
<organism evidence="1 2">
    <name type="scientific">Candidatus Sungiibacteriota bacterium</name>
    <dbReference type="NCBI Taxonomy" id="2750080"/>
    <lineage>
        <taxon>Bacteria</taxon>
        <taxon>Candidatus Sungiibacteriota</taxon>
    </lineage>
</organism>
<name>A0A9D6QVW4_9BACT</name>
<gene>
    <name evidence="1" type="ORF">HY220_04195</name>
</gene>
<dbReference type="AlphaFoldDB" id="A0A9D6QVW4"/>
<comment type="caution">
    <text evidence="1">The sequence shown here is derived from an EMBL/GenBank/DDBJ whole genome shotgun (WGS) entry which is preliminary data.</text>
</comment>
<evidence type="ECO:0000313" key="1">
    <source>
        <dbReference type="EMBL" id="MBI3627910.1"/>
    </source>
</evidence>
<dbReference type="Proteomes" id="UP000808388">
    <property type="component" value="Unassembled WGS sequence"/>
</dbReference>
<evidence type="ECO:0000313" key="2">
    <source>
        <dbReference type="Proteomes" id="UP000808388"/>
    </source>
</evidence>
<accession>A0A9D6QVW4</accession>
<proteinExistence type="predicted"/>
<sequence>MSLFTQMAREAMQNGFLELIDKYLAKYGNSPEIRRVLEGMRKEVSKFDVK</sequence>